<dbReference type="AlphaFoldDB" id="A0A543EI80"/>
<accession>A0A543EI80</accession>
<comment type="caution">
    <text evidence="4">The sequence shown here is derived from an EMBL/GenBank/DDBJ whole genome shotgun (WGS) entry which is preliminary data.</text>
</comment>
<dbReference type="Proteomes" id="UP000316437">
    <property type="component" value="Unassembled WGS sequence"/>
</dbReference>
<dbReference type="Pfam" id="PF18962">
    <property type="entry name" value="Por_Secre_tail"/>
    <property type="match status" value="1"/>
</dbReference>
<gene>
    <name evidence="4" type="ORF">FB551_0957</name>
</gene>
<evidence type="ECO:0000256" key="2">
    <source>
        <dbReference type="SAM" id="SignalP"/>
    </source>
</evidence>
<reference evidence="4 5" key="1">
    <citation type="submission" date="2019-06" db="EMBL/GenBank/DDBJ databases">
        <title>Sorghum-associated microbial communities from plants grown in Nebraska, USA.</title>
        <authorList>
            <person name="Schachtman D."/>
        </authorList>
    </citation>
    <scope>NUCLEOTIDE SEQUENCE [LARGE SCALE GENOMIC DNA]</scope>
    <source>
        <strain evidence="4 5">110</strain>
    </source>
</reference>
<dbReference type="RefSeq" id="WP_142015514.1">
    <property type="nucleotide sequence ID" value="NZ_VFPD01000001.1"/>
</dbReference>
<name>A0A543EI80_9FLAO</name>
<organism evidence="4 5">
    <name type="scientific">Chryseobacterium aquifrigidense</name>
    <dbReference type="NCBI Taxonomy" id="558021"/>
    <lineage>
        <taxon>Bacteria</taxon>
        <taxon>Pseudomonadati</taxon>
        <taxon>Bacteroidota</taxon>
        <taxon>Flavobacteriia</taxon>
        <taxon>Flavobacteriales</taxon>
        <taxon>Weeksellaceae</taxon>
        <taxon>Chryseobacterium group</taxon>
        <taxon>Chryseobacterium</taxon>
    </lineage>
</organism>
<sequence length="377" mass="40806">MKKTYFLLLLAFSGLSFGQTNHTCSTAREVSQFPYTFDQTDGITSPADGLKNTCPDTMNDGLWYSFKGDGSYISIKATTTSDWDHQIGVYTGDCTDLICGATVDEKGYGIGNAETLTISTLPGTTYYVNVGQSSGSDLPEGNFKIEISKINVSLIPSNDKCSTAKQVPQLPYAWIQIDGVDAINDGLITTCSDGMNDGLWYSFTGDGKNTTIKAITLSEWDHQIGVYTGNCNDLVCVETVDNEIQSGIGKVETLTISTVPGTKYYINVGQNEGNTDAKEGNFIIEITTEASLATNEISGSKAGSLIKLYPNPFIDALHISDSTKVRSISILDISGKLIKTIDKPNAVLYLEDLKQGGYFITLHQKDGSKQTLKVIKK</sequence>
<protein>
    <submittedName>
        <fullName evidence="4">Putative secreted protein (Por secretion system target)</fullName>
    </submittedName>
</protein>
<proteinExistence type="predicted"/>
<dbReference type="Gene3D" id="2.60.120.380">
    <property type="match status" value="1"/>
</dbReference>
<evidence type="ECO:0000313" key="5">
    <source>
        <dbReference type="Proteomes" id="UP000316437"/>
    </source>
</evidence>
<evidence type="ECO:0000313" key="4">
    <source>
        <dbReference type="EMBL" id="TQM21275.1"/>
    </source>
</evidence>
<feature type="domain" description="Secretion system C-terminal sorting" evidence="3">
    <location>
        <begin position="308"/>
        <end position="373"/>
    </location>
</feature>
<dbReference type="InterPro" id="IPR026444">
    <property type="entry name" value="Secre_tail"/>
</dbReference>
<feature type="chain" id="PRO_5022204227" evidence="2">
    <location>
        <begin position="19"/>
        <end position="377"/>
    </location>
</feature>
<keyword evidence="5" id="KW-1185">Reference proteome</keyword>
<keyword evidence="1 2" id="KW-0732">Signal</keyword>
<dbReference type="NCBIfam" id="TIGR04183">
    <property type="entry name" value="Por_Secre_tail"/>
    <property type="match status" value="1"/>
</dbReference>
<feature type="signal peptide" evidence="2">
    <location>
        <begin position="1"/>
        <end position="18"/>
    </location>
</feature>
<dbReference type="EMBL" id="VFPD01000001">
    <property type="protein sequence ID" value="TQM21275.1"/>
    <property type="molecule type" value="Genomic_DNA"/>
</dbReference>
<evidence type="ECO:0000259" key="3">
    <source>
        <dbReference type="Pfam" id="PF18962"/>
    </source>
</evidence>
<evidence type="ECO:0000256" key="1">
    <source>
        <dbReference type="ARBA" id="ARBA00022729"/>
    </source>
</evidence>